<evidence type="ECO:0000259" key="7">
    <source>
        <dbReference type="Pfam" id="PF01435"/>
    </source>
</evidence>
<sequence>MAPIKFVRVVAGIATGTLLTLKALPHVHPDKFVRGVMELKVNSAEMEVPSRCKEQLVRVAPKLGITDKRDQEKIRFFVSKSLFPLSAGATWLPNGAVIGVPISFFFKHEKDIARFKQIIDTKGGHNPFFLDGKVGRNLKDTLLMSDDNIAFLIGHELSHIKRVDLAPQILLAPSWLYVTFESANFTRRLVPRAPVVADGLLKIAVCLLSYFCYWKAQGYLNHYQEFKADEICARTDLNVAVGGVDWMLKTMKFNTFMKGLLERSPNRAQSSRKMRPEGYTHPKLLDRLRQLETIVYGKMKVTDEK</sequence>
<reference evidence="8" key="1">
    <citation type="journal article" date="2023" name="G3 (Bethesda)">
        <title>Whole genome assembly and annotation of the endangered Caribbean coral Acropora cervicornis.</title>
        <authorList>
            <person name="Selwyn J.D."/>
            <person name="Vollmer S.V."/>
        </authorList>
    </citation>
    <scope>NUCLEOTIDE SEQUENCE</scope>
    <source>
        <strain evidence="8">K2</strain>
    </source>
</reference>
<evidence type="ECO:0000256" key="1">
    <source>
        <dbReference type="ARBA" id="ARBA00022670"/>
    </source>
</evidence>
<evidence type="ECO:0000256" key="2">
    <source>
        <dbReference type="ARBA" id="ARBA00022723"/>
    </source>
</evidence>
<gene>
    <name evidence="8" type="ORF">P5673_021358</name>
</gene>
<comment type="similarity">
    <text evidence="6">Belongs to the peptidase M48 family.</text>
</comment>
<comment type="caution">
    <text evidence="8">The sequence shown here is derived from an EMBL/GenBank/DDBJ whole genome shotgun (WGS) entry which is preliminary data.</text>
</comment>
<evidence type="ECO:0000256" key="4">
    <source>
        <dbReference type="ARBA" id="ARBA00022833"/>
    </source>
</evidence>
<keyword evidence="2" id="KW-0479">Metal-binding</keyword>
<reference evidence="8" key="2">
    <citation type="journal article" date="2023" name="Science">
        <title>Genomic signatures of disease resistance in endangered staghorn corals.</title>
        <authorList>
            <person name="Vollmer S.V."/>
            <person name="Selwyn J.D."/>
            <person name="Despard B.A."/>
            <person name="Roesel C.L."/>
        </authorList>
    </citation>
    <scope>NUCLEOTIDE SEQUENCE</scope>
    <source>
        <strain evidence="8">K2</strain>
    </source>
</reference>
<keyword evidence="8" id="KW-0472">Membrane</keyword>
<evidence type="ECO:0000313" key="8">
    <source>
        <dbReference type="EMBL" id="KAK2556469.1"/>
    </source>
</evidence>
<name>A0AAD9Q852_ACRCE</name>
<dbReference type="GO" id="GO:0046872">
    <property type="term" value="F:metal ion binding"/>
    <property type="evidence" value="ECO:0007669"/>
    <property type="project" value="UniProtKB-KW"/>
</dbReference>
<evidence type="ECO:0000256" key="5">
    <source>
        <dbReference type="ARBA" id="ARBA00023049"/>
    </source>
</evidence>
<organism evidence="8 9">
    <name type="scientific">Acropora cervicornis</name>
    <name type="common">Staghorn coral</name>
    <dbReference type="NCBI Taxonomy" id="6130"/>
    <lineage>
        <taxon>Eukaryota</taxon>
        <taxon>Metazoa</taxon>
        <taxon>Cnidaria</taxon>
        <taxon>Anthozoa</taxon>
        <taxon>Hexacorallia</taxon>
        <taxon>Scleractinia</taxon>
        <taxon>Astrocoeniina</taxon>
        <taxon>Acroporidae</taxon>
        <taxon>Acropora</taxon>
    </lineage>
</organism>
<keyword evidence="5 6" id="KW-0482">Metalloprotease</keyword>
<dbReference type="PANTHER" id="PTHR21824:SF4">
    <property type="entry name" value="TRANSMEMBRANE PROTEIN 177"/>
    <property type="match status" value="1"/>
</dbReference>
<dbReference type="InterPro" id="IPR026620">
    <property type="entry name" value="TMEM177"/>
</dbReference>
<proteinExistence type="inferred from homology"/>
<protein>
    <submittedName>
        <fullName evidence="8">Transmembrane protein 177</fullName>
    </submittedName>
</protein>
<dbReference type="GO" id="GO:0006508">
    <property type="term" value="P:proteolysis"/>
    <property type="evidence" value="ECO:0007669"/>
    <property type="project" value="UniProtKB-KW"/>
</dbReference>
<dbReference type="PANTHER" id="PTHR21824">
    <property type="entry name" value="TRANSMEMBRANE PROTEIN 177"/>
    <property type="match status" value="1"/>
</dbReference>
<keyword evidence="9" id="KW-1185">Reference proteome</keyword>
<keyword evidence="3 6" id="KW-0378">Hydrolase</keyword>
<keyword evidence="1 6" id="KW-0645">Protease</keyword>
<dbReference type="InterPro" id="IPR001915">
    <property type="entry name" value="Peptidase_M48"/>
</dbReference>
<evidence type="ECO:0000313" key="9">
    <source>
        <dbReference type="Proteomes" id="UP001249851"/>
    </source>
</evidence>
<keyword evidence="4 6" id="KW-0862">Zinc</keyword>
<dbReference type="Proteomes" id="UP001249851">
    <property type="component" value="Unassembled WGS sequence"/>
</dbReference>
<keyword evidence="8" id="KW-0812">Transmembrane</keyword>
<dbReference type="GO" id="GO:0016020">
    <property type="term" value="C:membrane"/>
    <property type="evidence" value="ECO:0007669"/>
    <property type="project" value="TreeGrafter"/>
</dbReference>
<evidence type="ECO:0000256" key="3">
    <source>
        <dbReference type="ARBA" id="ARBA00022801"/>
    </source>
</evidence>
<feature type="domain" description="Peptidase M48" evidence="7">
    <location>
        <begin position="143"/>
        <end position="294"/>
    </location>
</feature>
<dbReference type="Pfam" id="PF01435">
    <property type="entry name" value="Peptidase_M48"/>
    <property type="match status" value="1"/>
</dbReference>
<dbReference type="AlphaFoldDB" id="A0AAD9Q852"/>
<dbReference type="GO" id="GO:0004222">
    <property type="term" value="F:metalloendopeptidase activity"/>
    <property type="evidence" value="ECO:0007669"/>
    <property type="project" value="InterPro"/>
</dbReference>
<comment type="cofactor">
    <cofactor evidence="6">
        <name>Zn(2+)</name>
        <dbReference type="ChEBI" id="CHEBI:29105"/>
    </cofactor>
    <text evidence="6">Binds 1 zinc ion per subunit.</text>
</comment>
<dbReference type="EMBL" id="JARQWQ010000055">
    <property type="protein sequence ID" value="KAK2556469.1"/>
    <property type="molecule type" value="Genomic_DNA"/>
</dbReference>
<accession>A0AAD9Q852</accession>
<evidence type="ECO:0000256" key="6">
    <source>
        <dbReference type="RuleBase" id="RU003983"/>
    </source>
</evidence>